<accession>A0A1F5Z309</accession>
<dbReference type="Pfam" id="PF07940">
    <property type="entry name" value="Hepar_II_III_C"/>
    <property type="match status" value="1"/>
</dbReference>
<dbReference type="SUPFAM" id="SSF48230">
    <property type="entry name" value="Chondroitin AC/alginate lyase"/>
    <property type="match status" value="1"/>
</dbReference>
<comment type="subcellular location">
    <subcellularLocation>
        <location evidence="1">Cell envelope</location>
    </subcellularLocation>
</comment>
<evidence type="ECO:0000256" key="2">
    <source>
        <dbReference type="SAM" id="SignalP"/>
    </source>
</evidence>
<dbReference type="InterPro" id="IPR036439">
    <property type="entry name" value="Dockerin_dom_sf"/>
</dbReference>
<dbReference type="Gene3D" id="2.70.98.70">
    <property type="match status" value="1"/>
</dbReference>
<dbReference type="PROSITE" id="PS00018">
    <property type="entry name" value="EF_HAND_1"/>
    <property type="match status" value="1"/>
</dbReference>
<dbReference type="STRING" id="1817867.A3F83_11820"/>
<dbReference type="GO" id="GO:0030313">
    <property type="term" value="C:cell envelope"/>
    <property type="evidence" value="ECO:0007669"/>
    <property type="project" value="UniProtKB-SubCell"/>
</dbReference>
<evidence type="ECO:0000256" key="1">
    <source>
        <dbReference type="ARBA" id="ARBA00004196"/>
    </source>
</evidence>
<dbReference type="InterPro" id="IPR008929">
    <property type="entry name" value="Chondroitin_lyas"/>
</dbReference>
<dbReference type="AlphaFoldDB" id="A0A1F5Z309"/>
<evidence type="ECO:0000259" key="3">
    <source>
        <dbReference type="Pfam" id="PF07940"/>
    </source>
</evidence>
<keyword evidence="2" id="KW-0732">Signal</keyword>
<evidence type="ECO:0000313" key="5">
    <source>
        <dbReference type="Proteomes" id="UP000179129"/>
    </source>
</evidence>
<dbReference type="Gene3D" id="1.50.10.100">
    <property type="entry name" value="Chondroitin AC/alginate lyase"/>
    <property type="match status" value="1"/>
</dbReference>
<dbReference type="EMBL" id="MFIX01000024">
    <property type="protein sequence ID" value="OGG06557.1"/>
    <property type="molecule type" value="Genomic_DNA"/>
</dbReference>
<name>A0A1F5Z309_9BACT</name>
<dbReference type="GO" id="GO:0000272">
    <property type="term" value="P:polysaccharide catabolic process"/>
    <property type="evidence" value="ECO:0007669"/>
    <property type="project" value="InterPro"/>
</dbReference>
<dbReference type="SUPFAM" id="SSF63446">
    <property type="entry name" value="Type I dockerin domain"/>
    <property type="match status" value="1"/>
</dbReference>
<gene>
    <name evidence="4" type="ORF">A3F83_11820</name>
</gene>
<reference evidence="4 5" key="1">
    <citation type="journal article" date="2016" name="Nat. Commun.">
        <title>Thousands of microbial genomes shed light on interconnected biogeochemical processes in an aquifer system.</title>
        <authorList>
            <person name="Anantharaman K."/>
            <person name="Brown C.T."/>
            <person name="Hug L.A."/>
            <person name="Sharon I."/>
            <person name="Castelle C.J."/>
            <person name="Probst A.J."/>
            <person name="Thomas B.C."/>
            <person name="Singh A."/>
            <person name="Wilkins M.J."/>
            <person name="Karaoz U."/>
            <person name="Brodie E.L."/>
            <person name="Williams K.H."/>
            <person name="Hubbard S.S."/>
            <person name="Banfield J.F."/>
        </authorList>
    </citation>
    <scope>NUCLEOTIDE SEQUENCE [LARGE SCALE GENOMIC DNA]</scope>
</reference>
<evidence type="ECO:0000313" key="4">
    <source>
        <dbReference type="EMBL" id="OGG06557.1"/>
    </source>
</evidence>
<dbReference type="InterPro" id="IPR012480">
    <property type="entry name" value="Hepar_II_III_C"/>
</dbReference>
<comment type="caution">
    <text evidence="4">The sequence shown here is derived from an EMBL/GenBank/DDBJ whole genome shotgun (WGS) entry which is preliminary data.</text>
</comment>
<feature type="signal peptide" evidence="2">
    <location>
        <begin position="1"/>
        <end position="27"/>
    </location>
</feature>
<feature type="domain" description="Heparinase II/III-like C-terminal" evidence="3">
    <location>
        <begin position="355"/>
        <end position="524"/>
    </location>
</feature>
<feature type="chain" id="PRO_5009522813" description="Heparinase II/III-like C-terminal domain-containing protein" evidence="2">
    <location>
        <begin position="28"/>
        <end position="717"/>
    </location>
</feature>
<proteinExistence type="predicted"/>
<protein>
    <recommendedName>
        <fullName evidence="3">Heparinase II/III-like C-terminal domain-containing protein</fullName>
    </recommendedName>
</protein>
<dbReference type="GO" id="GO:0016829">
    <property type="term" value="F:lyase activity"/>
    <property type="evidence" value="ECO:0007669"/>
    <property type="project" value="InterPro"/>
</dbReference>
<organism evidence="4 5">
    <name type="scientific">Candidatus Glassbacteria bacterium RIFCSPLOWO2_12_FULL_58_11</name>
    <dbReference type="NCBI Taxonomy" id="1817867"/>
    <lineage>
        <taxon>Bacteria</taxon>
        <taxon>Candidatus Glassiibacteriota</taxon>
    </lineage>
</organism>
<sequence length="717" mass="79994">MDKKYASCLITLLLSLSLLTVTSRARAVEVFAGHPRLFFRDSAWGERSITTEQLRQRAHDSRYASYVNRLSYSPCNVALKALLLDDSAAAAECVSMLKTDFEFDGTTTDGELVMWAAMAFDWLYPRGDFSDTDKANVVSRLATGADWLIGQYEGQGAHIFHTRMYGFAVGVGMAGLALKGHHASADRYIQWADSIFTKHLFPARSLQAGSVHNGFGYGRRYTMWHSGHFMSAWYSATGDDKWKTVREEQDDWAWREAEFIIYSRQPDSLLVRFADCFRRTSERYSFRVIGERAFAYAEPVGREYLNYLFATQAVQPDNRVVEEGNAYNVLLWWDPDAPGVSHTTLPRRTLFSPRGTGMAFWRSGWGENDTFIFFKCGNYFEDHGHFDQGHLEVFRHKPLLIESGAYEGDFESSFRLNYYRKTIAHNSILAVNPVFSQDEGGQRIYSNQSLATLESYLADPGSETGEIVDYRDSGYWSYVAGDFSKAYYPSVIETAVREVAWIAERYLVVVDNIKLANSALLPKVLWHYTVRPLLEPGRFTVSDGGGRAVVTVLSPAGATLDTVRAYQIGTAYYPPPDPRPELGVGRVEVSVAQSGATDYTFVEVIDVADEGVKAGEVSLEQDQATGPLKVLLPPGTLSLQGDPKKRSLVSFTARTLEPPGDYDGSGNLDLEDLIRLLRLALEDSAQPLADFNGDGRYSITDAVALLIRIRSTAPGGI</sequence>
<dbReference type="InterPro" id="IPR018247">
    <property type="entry name" value="EF_Hand_1_Ca_BS"/>
</dbReference>
<dbReference type="Proteomes" id="UP000179129">
    <property type="component" value="Unassembled WGS sequence"/>
</dbReference>